<evidence type="ECO:0000256" key="1">
    <source>
        <dbReference type="SAM" id="SignalP"/>
    </source>
</evidence>
<dbReference type="SMART" id="SM00749">
    <property type="entry name" value="BON"/>
    <property type="match status" value="3"/>
</dbReference>
<organism evidence="3 4">
    <name type="scientific">Solimonas fluminis</name>
    <dbReference type="NCBI Taxonomy" id="2086571"/>
    <lineage>
        <taxon>Bacteria</taxon>
        <taxon>Pseudomonadati</taxon>
        <taxon>Pseudomonadota</taxon>
        <taxon>Gammaproteobacteria</taxon>
        <taxon>Nevskiales</taxon>
        <taxon>Nevskiaceae</taxon>
        <taxon>Solimonas</taxon>
    </lineage>
</organism>
<feature type="signal peptide" evidence="1">
    <location>
        <begin position="1"/>
        <end position="21"/>
    </location>
</feature>
<dbReference type="InterPro" id="IPR007055">
    <property type="entry name" value="BON_dom"/>
</dbReference>
<feature type="domain" description="BON" evidence="2">
    <location>
        <begin position="25"/>
        <end position="92"/>
    </location>
</feature>
<dbReference type="Proteomes" id="UP000238220">
    <property type="component" value="Unassembled WGS sequence"/>
</dbReference>
<dbReference type="Pfam" id="PF04972">
    <property type="entry name" value="BON"/>
    <property type="match status" value="3"/>
</dbReference>
<comment type="caution">
    <text evidence="3">The sequence shown here is derived from an EMBL/GenBank/DDBJ whole genome shotgun (WGS) entry which is preliminary data.</text>
</comment>
<dbReference type="PROSITE" id="PS50914">
    <property type="entry name" value="BON"/>
    <property type="match status" value="3"/>
</dbReference>
<dbReference type="EMBL" id="PSNW01000002">
    <property type="protein sequence ID" value="PPE74899.1"/>
    <property type="molecule type" value="Genomic_DNA"/>
</dbReference>
<gene>
    <name evidence="3" type="ORF">C3942_04275</name>
</gene>
<dbReference type="Gene3D" id="3.30.1340.30">
    <property type="match status" value="3"/>
</dbReference>
<dbReference type="InterPro" id="IPR051686">
    <property type="entry name" value="Lipoprotein_DolP"/>
</dbReference>
<dbReference type="PANTHER" id="PTHR34606">
    <property type="entry name" value="BON DOMAIN-CONTAINING PROTEIN"/>
    <property type="match status" value="1"/>
</dbReference>
<reference evidence="3 4" key="1">
    <citation type="submission" date="2018-02" db="EMBL/GenBank/DDBJ databases">
        <title>Genome sequencing of Solimonas sp. HR-BB.</title>
        <authorList>
            <person name="Lee Y."/>
            <person name="Jeon C.O."/>
        </authorList>
    </citation>
    <scope>NUCLEOTIDE SEQUENCE [LARGE SCALE GENOMIC DNA]</scope>
    <source>
        <strain evidence="3 4">HR-BB</strain>
    </source>
</reference>
<accession>A0A2S5TIT8</accession>
<proteinExistence type="predicted"/>
<keyword evidence="1" id="KW-0732">Signal</keyword>
<evidence type="ECO:0000259" key="2">
    <source>
        <dbReference type="PROSITE" id="PS50914"/>
    </source>
</evidence>
<evidence type="ECO:0000313" key="3">
    <source>
        <dbReference type="EMBL" id="PPE74899.1"/>
    </source>
</evidence>
<dbReference type="OrthoDB" id="8910395at2"/>
<protein>
    <recommendedName>
        <fullName evidence="2">BON domain-containing protein</fullName>
    </recommendedName>
</protein>
<feature type="chain" id="PRO_5015683255" description="BON domain-containing protein" evidence="1">
    <location>
        <begin position="22"/>
        <end position="266"/>
    </location>
</feature>
<feature type="domain" description="BON" evidence="2">
    <location>
        <begin position="198"/>
        <end position="266"/>
    </location>
</feature>
<dbReference type="InterPro" id="IPR014004">
    <property type="entry name" value="Transpt-assoc_nodulatn_dom_bac"/>
</dbReference>
<dbReference type="RefSeq" id="WP_104229126.1">
    <property type="nucleotide sequence ID" value="NZ_PSNW01000002.1"/>
</dbReference>
<dbReference type="AlphaFoldDB" id="A0A2S5TIT8"/>
<feature type="domain" description="BON" evidence="2">
    <location>
        <begin position="114"/>
        <end position="182"/>
    </location>
</feature>
<keyword evidence="4" id="KW-1185">Reference proteome</keyword>
<evidence type="ECO:0000313" key="4">
    <source>
        <dbReference type="Proteomes" id="UP000238220"/>
    </source>
</evidence>
<dbReference type="PANTHER" id="PTHR34606:SF15">
    <property type="entry name" value="BON DOMAIN-CONTAINING PROTEIN"/>
    <property type="match status" value="1"/>
</dbReference>
<sequence>MRTWLSSFALWAASWPLAVPAASLDEIGRETQVYAAFATTDALRPLGLTVSVEGERVVLNGVARSEEQKQLAEQVARDSGAAQVDNRIEVDARQATALQRPPEAPRRGLRERLHDGWVTMRVKLRLLRQDPGGALDVNVDAVSGAARLDGIADSVEQRQRLIRIAAATPGVREVEPRIALRPPPGTAPELEAPRASLGDAWITARLKSSLLLSREVDGHAIAVATSRGAVRLSGRVATPAERSAAIEIARGIGGVRSVDAGALNSG</sequence>
<name>A0A2S5TIT8_9GAMM</name>